<gene>
    <name evidence="1" type="ORF">CLV59_10762</name>
</gene>
<comment type="caution">
    <text evidence="1">The sequence shown here is derived from an EMBL/GenBank/DDBJ whole genome shotgun (WGS) entry which is preliminary data.</text>
</comment>
<name>A0A327VRX6_9BACT</name>
<protein>
    <submittedName>
        <fullName evidence="1">Uncharacterized protein</fullName>
    </submittedName>
</protein>
<evidence type="ECO:0000313" key="2">
    <source>
        <dbReference type="Proteomes" id="UP000249819"/>
    </source>
</evidence>
<keyword evidence="2" id="KW-1185">Reference proteome</keyword>
<sequence>MDILSIITGFVVNLLSSWTYEMLAIFKNVSIVESTALEPHIANPY</sequence>
<dbReference type="Proteomes" id="UP000249819">
    <property type="component" value="Unassembled WGS sequence"/>
</dbReference>
<dbReference type="AlphaFoldDB" id="A0A327VRX6"/>
<dbReference type="RefSeq" id="WP_170137835.1">
    <property type="nucleotide sequence ID" value="NZ_QLMA01000007.1"/>
</dbReference>
<dbReference type="EMBL" id="QLMA01000007">
    <property type="protein sequence ID" value="RAJ77296.1"/>
    <property type="molecule type" value="Genomic_DNA"/>
</dbReference>
<organism evidence="1 2">
    <name type="scientific">Chitinophaga dinghuensis</name>
    <dbReference type="NCBI Taxonomy" id="1539050"/>
    <lineage>
        <taxon>Bacteria</taxon>
        <taxon>Pseudomonadati</taxon>
        <taxon>Bacteroidota</taxon>
        <taxon>Chitinophagia</taxon>
        <taxon>Chitinophagales</taxon>
        <taxon>Chitinophagaceae</taxon>
        <taxon>Chitinophaga</taxon>
    </lineage>
</organism>
<proteinExistence type="predicted"/>
<reference evidence="1 2" key="1">
    <citation type="submission" date="2018-06" db="EMBL/GenBank/DDBJ databases">
        <title>Genomic Encyclopedia of Archaeal and Bacterial Type Strains, Phase II (KMG-II): from individual species to whole genera.</title>
        <authorList>
            <person name="Goeker M."/>
        </authorList>
    </citation>
    <scope>NUCLEOTIDE SEQUENCE [LARGE SCALE GENOMIC DNA]</scope>
    <source>
        <strain evidence="1 2">DSM 29821</strain>
    </source>
</reference>
<evidence type="ECO:0000313" key="1">
    <source>
        <dbReference type="EMBL" id="RAJ77296.1"/>
    </source>
</evidence>
<accession>A0A327VRX6</accession>